<feature type="compositionally biased region" description="Acidic residues" evidence="2">
    <location>
        <begin position="91"/>
        <end position="105"/>
    </location>
</feature>
<dbReference type="FunCoup" id="C1FHR2">
    <property type="interactions" value="1439"/>
</dbReference>
<sequence>MGKGKKSKSGGPGPEVGECEAAVKAANEGHELVPVVEETLDAMEARHRRERAAVEALCASLGQSKPEKDKRVKMMGWISQRQYEETRAWEDANEGGDEGGDASSDDDAHAADALAKDVSAKATVADADEPGAAAGQGGMTKAMKRRLKKEAEERERDARIEEEKANAGPSEREDEEKILRLRLQPLGHAIAEIKADGHCMYRSVEHQLSVRGVTDETVATDHVSLRRMTADRLRADEWDYRPFAEDFAEASASADEGWAKYCDDVEKTAAWGGQLELGALAKALRRSIVVFSARMPKVTMGEEFAGEGEPLLVCYQRHAFGLGEHYNSIVDA</sequence>
<dbReference type="Gene3D" id="3.90.70.80">
    <property type="match status" value="1"/>
</dbReference>
<dbReference type="GO" id="GO:0004843">
    <property type="term" value="F:cysteine-type deubiquitinase activity"/>
    <property type="evidence" value="ECO:0007669"/>
    <property type="project" value="TreeGrafter"/>
</dbReference>
<comment type="similarity">
    <text evidence="1">Belongs to the peptidase C85 family.</text>
</comment>
<gene>
    <name evidence="4" type="ORF">MICPUN_102857</name>
</gene>
<name>C1FHR2_MICCC</name>
<dbReference type="AlphaFoldDB" id="C1FHR2"/>
<proteinExistence type="inferred from homology"/>
<dbReference type="InterPro" id="IPR050704">
    <property type="entry name" value="Peptidase_C85-like"/>
</dbReference>
<keyword evidence="5" id="KW-1185">Reference proteome</keyword>
<dbReference type="GO" id="GO:0016579">
    <property type="term" value="P:protein deubiquitination"/>
    <property type="evidence" value="ECO:0007669"/>
    <property type="project" value="TreeGrafter"/>
</dbReference>
<dbReference type="PANTHER" id="PTHR12419">
    <property type="entry name" value="OTU DOMAIN CONTAINING PROTEIN"/>
    <property type="match status" value="1"/>
</dbReference>
<dbReference type="PROSITE" id="PS50802">
    <property type="entry name" value="OTU"/>
    <property type="match status" value="1"/>
</dbReference>
<feature type="region of interest" description="Disordered" evidence="2">
    <location>
        <begin position="121"/>
        <end position="175"/>
    </location>
</feature>
<dbReference type="RefSeq" id="XP_002508887.1">
    <property type="nucleotide sequence ID" value="XM_002508841.1"/>
</dbReference>
<feature type="domain" description="OTU" evidence="3">
    <location>
        <begin position="188"/>
        <end position="332"/>
    </location>
</feature>
<dbReference type="InterPro" id="IPR038765">
    <property type="entry name" value="Papain-like_cys_pep_sf"/>
</dbReference>
<dbReference type="OMA" id="QDQLVFS"/>
<dbReference type="KEGG" id="mis:MICPUN_102857"/>
<organism evidence="4 5">
    <name type="scientific">Micromonas commoda (strain RCC299 / NOUM17 / CCMP2709)</name>
    <name type="common">Picoplanktonic green alga</name>
    <dbReference type="NCBI Taxonomy" id="296587"/>
    <lineage>
        <taxon>Eukaryota</taxon>
        <taxon>Viridiplantae</taxon>
        <taxon>Chlorophyta</taxon>
        <taxon>Mamiellophyceae</taxon>
        <taxon>Mamiellales</taxon>
        <taxon>Mamiellaceae</taxon>
        <taxon>Micromonas</taxon>
    </lineage>
</organism>
<dbReference type="CDD" id="cd22797">
    <property type="entry name" value="OTU_plant_OTU5-like"/>
    <property type="match status" value="1"/>
</dbReference>
<evidence type="ECO:0000313" key="4">
    <source>
        <dbReference type="EMBL" id="ACO70145.1"/>
    </source>
</evidence>
<feature type="region of interest" description="Disordered" evidence="2">
    <location>
        <begin position="85"/>
        <end position="108"/>
    </location>
</feature>
<dbReference type="InParanoid" id="C1FHR2"/>
<evidence type="ECO:0000256" key="2">
    <source>
        <dbReference type="SAM" id="MobiDB-lite"/>
    </source>
</evidence>
<protein>
    <recommendedName>
        <fullName evidence="3">OTU domain-containing protein</fullName>
    </recommendedName>
</protein>
<dbReference type="InterPro" id="IPR003323">
    <property type="entry name" value="OTU_dom"/>
</dbReference>
<feature type="compositionally biased region" description="Basic and acidic residues" evidence="2">
    <location>
        <begin position="149"/>
        <end position="165"/>
    </location>
</feature>
<dbReference type="Pfam" id="PF02338">
    <property type="entry name" value="OTU"/>
    <property type="match status" value="1"/>
</dbReference>
<reference evidence="4 5" key="1">
    <citation type="journal article" date="2009" name="Science">
        <title>Green evolution and dynamic adaptations revealed by genomes of the marine picoeukaryotes Micromonas.</title>
        <authorList>
            <person name="Worden A.Z."/>
            <person name="Lee J.H."/>
            <person name="Mock T."/>
            <person name="Rouze P."/>
            <person name="Simmons M.P."/>
            <person name="Aerts A.L."/>
            <person name="Allen A.E."/>
            <person name="Cuvelier M.L."/>
            <person name="Derelle E."/>
            <person name="Everett M.V."/>
            <person name="Foulon E."/>
            <person name="Grimwood J."/>
            <person name="Gundlach H."/>
            <person name="Henrissat B."/>
            <person name="Napoli C."/>
            <person name="McDonald S.M."/>
            <person name="Parker M.S."/>
            <person name="Rombauts S."/>
            <person name="Salamov A."/>
            <person name="Von Dassow P."/>
            <person name="Badger J.H."/>
            <person name="Coutinho P.M."/>
            <person name="Demir E."/>
            <person name="Dubchak I."/>
            <person name="Gentemann C."/>
            <person name="Eikrem W."/>
            <person name="Gready J.E."/>
            <person name="John U."/>
            <person name="Lanier W."/>
            <person name="Lindquist E.A."/>
            <person name="Lucas S."/>
            <person name="Mayer K.F."/>
            <person name="Moreau H."/>
            <person name="Not F."/>
            <person name="Otillar R."/>
            <person name="Panaud O."/>
            <person name="Pangilinan J."/>
            <person name="Paulsen I."/>
            <person name="Piegu B."/>
            <person name="Poliakov A."/>
            <person name="Robbens S."/>
            <person name="Schmutz J."/>
            <person name="Toulza E."/>
            <person name="Wyss T."/>
            <person name="Zelensky A."/>
            <person name="Zhou K."/>
            <person name="Armbrust E.V."/>
            <person name="Bhattacharya D."/>
            <person name="Goodenough U.W."/>
            <person name="Van de Peer Y."/>
            <person name="Grigoriev I.V."/>
        </authorList>
    </citation>
    <scope>NUCLEOTIDE SEQUENCE [LARGE SCALE GENOMIC DNA]</scope>
    <source>
        <strain evidence="5">RCC299 / NOUM17</strain>
    </source>
</reference>
<evidence type="ECO:0000256" key="1">
    <source>
        <dbReference type="ARBA" id="ARBA00010407"/>
    </source>
</evidence>
<dbReference type="SUPFAM" id="SSF54001">
    <property type="entry name" value="Cysteine proteinases"/>
    <property type="match status" value="1"/>
</dbReference>
<dbReference type="EMBL" id="CP001576">
    <property type="protein sequence ID" value="ACO70145.1"/>
    <property type="molecule type" value="Genomic_DNA"/>
</dbReference>
<accession>C1FHR2</accession>
<dbReference type="GeneID" id="8246885"/>
<evidence type="ECO:0000313" key="5">
    <source>
        <dbReference type="Proteomes" id="UP000002009"/>
    </source>
</evidence>
<dbReference type="STRING" id="296587.C1FHR2"/>
<evidence type="ECO:0000259" key="3">
    <source>
        <dbReference type="PROSITE" id="PS50802"/>
    </source>
</evidence>
<dbReference type="eggNOG" id="KOG2606">
    <property type="taxonomic scope" value="Eukaryota"/>
</dbReference>
<dbReference type="PANTHER" id="PTHR12419:SF10">
    <property type="entry name" value="DEUBIQUITINASE OTUD6B"/>
    <property type="match status" value="1"/>
</dbReference>
<dbReference type="OrthoDB" id="415023at2759"/>
<dbReference type="Proteomes" id="UP000002009">
    <property type="component" value="Chromosome 10"/>
</dbReference>